<evidence type="ECO:0000256" key="6">
    <source>
        <dbReference type="SAM" id="MobiDB-lite"/>
    </source>
</evidence>
<evidence type="ECO:0000256" key="4">
    <source>
        <dbReference type="ARBA" id="ARBA00022801"/>
    </source>
</evidence>
<dbReference type="SUPFAM" id="SSF55846">
    <property type="entry name" value="N-acetylmuramoyl-L-alanine amidase-like"/>
    <property type="match status" value="1"/>
</dbReference>
<dbReference type="GO" id="GO:0009254">
    <property type="term" value="P:peptidoglycan turnover"/>
    <property type="evidence" value="ECO:0007669"/>
    <property type="project" value="TreeGrafter"/>
</dbReference>
<dbReference type="SUPFAM" id="SSF47090">
    <property type="entry name" value="PGBD-like"/>
    <property type="match status" value="1"/>
</dbReference>
<dbReference type="PANTHER" id="PTHR30417">
    <property type="entry name" value="N-ACETYLMURAMOYL-L-ALANINE AMIDASE AMID"/>
    <property type="match status" value="1"/>
</dbReference>
<dbReference type="GO" id="GO:0071555">
    <property type="term" value="P:cell wall organization"/>
    <property type="evidence" value="ECO:0007669"/>
    <property type="project" value="UniProtKB-KW"/>
</dbReference>
<sequence length="301" mass="32282">MAVRCGKCTGPRSLGREPALQGRGLPLPQTGPWTGDPVWLADVLRAEGVNLVEYPGWRTRGHGDFKDIRGVMVHHTGSDTATAASIANGRPDLPGPLSQLHIARDGTVTIVAVGVAWHAGVGMYPWIPANMGNWHLIGIECANTGTSPTAPHRQNWPDAQYFAMVRCCAAINRRLAQTSARTIGHKEYAGRAQGKWDPGAINMDILRADIQNQIGVLEAPAPTPRPRVPVGEYIDVLLYRPMEGAEVAELQRRLNALGADLVVDGIFGPLTEAAVRDFQRRTPGLKVDGIVGPATAAALNL</sequence>
<dbReference type="Pfam" id="PF01510">
    <property type="entry name" value="Amidase_2"/>
    <property type="match status" value="1"/>
</dbReference>
<dbReference type="InterPro" id="IPR002502">
    <property type="entry name" value="Amidase_domain"/>
</dbReference>
<dbReference type="Pfam" id="PF01471">
    <property type="entry name" value="PG_binding_1"/>
    <property type="match status" value="1"/>
</dbReference>
<dbReference type="PATRIC" id="fig|246196.56.peg.5292"/>
<dbReference type="KEGG" id="msg:MSMEI_5172"/>
<organism evidence="8 9">
    <name type="scientific">Mycolicibacterium smegmatis (strain ATCC 700084 / mc(2)155)</name>
    <name type="common">Mycobacterium smegmatis</name>
    <dbReference type="NCBI Taxonomy" id="246196"/>
    <lineage>
        <taxon>Bacteria</taxon>
        <taxon>Bacillati</taxon>
        <taxon>Actinomycetota</taxon>
        <taxon>Actinomycetes</taxon>
        <taxon>Mycobacteriales</taxon>
        <taxon>Mycobacteriaceae</taxon>
        <taxon>Mycolicibacterium</taxon>
    </lineage>
</organism>
<dbReference type="GO" id="GO:0009253">
    <property type="term" value="P:peptidoglycan catabolic process"/>
    <property type="evidence" value="ECO:0007669"/>
    <property type="project" value="InterPro"/>
</dbReference>
<dbReference type="EMBL" id="CP001663">
    <property type="protein sequence ID" value="AFP41616.1"/>
    <property type="molecule type" value="Genomic_DNA"/>
</dbReference>
<dbReference type="PANTHER" id="PTHR30417:SF1">
    <property type="entry name" value="N-ACETYLMURAMOYL-L-ALANINE AMIDASE AMID"/>
    <property type="match status" value="1"/>
</dbReference>
<dbReference type="InterPro" id="IPR036366">
    <property type="entry name" value="PGBDSf"/>
</dbReference>
<evidence type="ECO:0000256" key="1">
    <source>
        <dbReference type="ARBA" id="ARBA00001561"/>
    </source>
</evidence>
<dbReference type="AlphaFoldDB" id="I7GDW6"/>
<dbReference type="Gene3D" id="3.40.80.10">
    <property type="entry name" value="Peptidoglycan recognition protein-like"/>
    <property type="match status" value="1"/>
</dbReference>
<comment type="similarity">
    <text evidence="2">Belongs to the N-acetylmuramoyl-L-alanine amidase 2 family.</text>
</comment>
<evidence type="ECO:0000259" key="7">
    <source>
        <dbReference type="SMART" id="SM00644"/>
    </source>
</evidence>
<accession>I7GDW6</accession>
<feature type="region of interest" description="Disordered" evidence="6">
    <location>
        <begin position="1"/>
        <end position="28"/>
    </location>
</feature>
<dbReference type="Gene3D" id="1.10.101.10">
    <property type="entry name" value="PGBD-like superfamily/PGBD"/>
    <property type="match status" value="1"/>
</dbReference>
<dbReference type="InterPro" id="IPR036365">
    <property type="entry name" value="PGBD-like_sf"/>
</dbReference>
<reference evidence="8 9" key="1">
    <citation type="journal article" date="2007" name="Genome Biol.">
        <title>Interrupted coding sequences in Mycobacterium smegmatis: authentic mutations or sequencing errors?</title>
        <authorList>
            <person name="Deshayes C."/>
            <person name="Perrodou E."/>
            <person name="Gallien S."/>
            <person name="Euphrasie D."/>
            <person name="Schaeffer C."/>
            <person name="Van-Dorsselaer A."/>
            <person name="Poch O."/>
            <person name="Lecompte O."/>
            <person name="Reyrat J.M."/>
        </authorList>
    </citation>
    <scope>NUCLEOTIDE SEQUENCE [LARGE SCALE GENOMIC DNA]</scope>
    <source>
        <strain evidence="9">ATCC 700084 / mc(2)155</strain>
    </source>
</reference>
<dbReference type="Proteomes" id="UP000006158">
    <property type="component" value="Chromosome"/>
</dbReference>
<keyword evidence="5" id="KW-0961">Cell wall biogenesis/degradation</keyword>
<dbReference type="InterPro" id="IPR051206">
    <property type="entry name" value="NAMLAA_amidase_2"/>
</dbReference>
<dbReference type="SMART" id="SM00644">
    <property type="entry name" value="Ami_2"/>
    <property type="match status" value="1"/>
</dbReference>
<dbReference type="InterPro" id="IPR036505">
    <property type="entry name" value="Amidase/PGRP_sf"/>
</dbReference>
<evidence type="ECO:0000313" key="8">
    <source>
        <dbReference type="EMBL" id="AFP41616.1"/>
    </source>
</evidence>
<name>I7GDW6_MYCS2</name>
<evidence type="ECO:0000256" key="5">
    <source>
        <dbReference type="ARBA" id="ARBA00023316"/>
    </source>
</evidence>
<gene>
    <name evidence="8" type="ordered locus">MSMEI_5172</name>
</gene>
<comment type="catalytic activity">
    <reaction evidence="1">
        <text>Hydrolyzes the link between N-acetylmuramoyl residues and L-amino acid residues in certain cell-wall glycopeptides.</text>
        <dbReference type="EC" id="3.5.1.28"/>
    </reaction>
</comment>
<dbReference type="GO" id="GO:0008745">
    <property type="term" value="F:N-acetylmuramoyl-L-alanine amidase activity"/>
    <property type="evidence" value="ECO:0007669"/>
    <property type="project" value="UniProtKB-EC"/>
</dbReference>
<protein>
    <recommendedName>
        <fullName evidence="3">N-acetylmuramoyl-L-alanine amidase</fullName>
        <ecNumber evidence="3">3.5.1.28</ecNumber>
    </recommendedName>
</protein>
<proteinExistence type="inferred from homology"/>
<evidence type="ECO:0000313" key="9">
    <source>
        <dbReference type="Proteomes" id="UP000006158"/>
    </source>
</evidence>
<reference evidence="8 9" key="2">
    <citation type="journal article" date="2009" name="Genome Res.">
        <title>Ortho-proteogenomics: multiple proteomes investigation through orthology and a new MS-based protocol.</title>
        <authorList>
            <person name="Gallien S."/>
            <person name="Perrodou E."/>
            <person name="Carapito C."/>
            <person name="Deshayes C."/>
            <person name="Reyrat J.M."/>
            <person name="Van Dorsselaer A."/>
            <person name="Poch O."/>
            <person name="Schaeffer C."/>
            <person name="Lecompte O."/>
        </authorList>
    </citation>
    <scope>NUCLEOTIDE SEQUENCE [LARGE SCALE GENOMIC DNA]</scope>
    <source>
        <strain evidence="9">ATCC 700084 / mc(2)155</strain>
    </source>
</reference>
<dbReference type="CDD" id="cd06583">
    <property type="entry name" value="PGRP"/>
    <property type="match status" value="1"/>
</dbReference>
<dbReference type="InterPro" id="IPR002477">
    <property type="entry name" value="Peptidoglycan-bd-like"/>
</dbReference>
<evidence type="ECO:0000256" key="2">
    <source>
        <dbReference type="ARBA" id="ARBA00007553"/>
    </source>
</evidence>
<keyword evidence="4" id="KW-0378">Hydrolase</keyword>
<dbReference type="EC" id="3.5.1.28" evidence="3"/>
<evidence type="ECO:0000256" key="3">
    <source>
        <dbReference type="ARBA" id="ARBA00011901"/>
    </source>
</evidence>
<feature type="domain" description="N-acetylmuramoyl-L-alanine amidase" evidence="7">
    <location>
        <begin position="56"/>
        <end position="199"/>
    </location>
</feature>